<dbReference type="RefSeq" id="WP_013766190.1">
    <property type="nucleotide sequence ID" value="NC_015510.1"/>
</dbReference>
<dbReference type="OrthoDB" id="1490925at2"/>
<evidence type="ECO:0000313" key="2">
    <source>
        <dbReference type="Proteomes" id="UP000008461"/>
    </source>
</evidence>
<dbReference type="Proteomes" id="UP000008461">
    <property type="component" value="Chromosome"/>
</dbReference>
<evidence type="ECO:0000313" key="1">
    <source>
        <dbReference type="EMBL" id="AEE51651.1"/>
    </source>
</evidence>
<proteinExistence type="predicted"/>
<gene>
    <name evidence="1" type="ordered locus">Halhy_3799</name>
</gene>
<accession>F4L244</accession>
<reference key="2">
    <citation type="submission" date="2011-04" db="EMBL/GenBank/DDBJ databases">
        <title>Complete sequence of chromosome of Haliscomenobacter hydrossis DSM 1100.</title>
        <authorList>
            <consortium name="US DOE Joint Genome Institute (JGI-PGF)"/>
            <person name="Lucas S."/>
            <person name="Han J."/>
            <person name="Lapidus A."/>
            <person name="Bruce D."/>
            <person name="Goodwin L."/>
            <person name="Pitluck S."/>
            <person name="Peters L."/>
            <person name="Kyrpides N."/>
            <person name="Mavromatis K."/>
            <person name="Ivanova N."/>
            <person name="Ovchinnikova G."/>
            <person name="Pagani I."/>
            <person name="Daligault H."/>
            <person name="Detter J.C."/>
            <person name="Han C."/>
            <person name="Land M."/>
            <person name="Hauser L."/>
            <person name="Markowitz V."/>
            <person name="Cheng J.-F."/>
            <person name="Hugenholtz P."/>
            <person name="Woyke T."/>
            <person name="Wu D."/>
            <person name="Verbarg S."/>
            <person name="Frueling A."/>
            <person name="Brambilla E."/>
            <person name="Klenk H.-P."/>
            <person name="Eisen J.A."/>
        </authorList>
    </citation>
    <scope>NUCLEOTIDE SEQUENCE</scope>
    <source>
        <strain>DSM 1100</strain>
    </source>
</reference>
<organism evidence="1 2">
    <name type="scientific">Haliscomenobacter hydrossis (strain ATCC 27775 / DSM 1100 / LMG 10767 / O)</name>
    <dbReference type="NCBI Taxonomy" id="760192"/>
    <lineage>
        <taxon>Bacteria</taxon>
        <taxon>Pseudomonadati</taxon>
        <taxon>Bacteroidota</taxon>
        <taxon>Saprospiria</taxon>
        <taxon>Saprospirales</taxon>
        <taxon>Haliscomenobacteraceae</taxon>
        <taxon>Haliscomenobacter</taxon>
    </lineage>
</organism>
<dbReference type="STRING" id="760192.Halhy_3799"/>
<dbReference type="AlphaFoldDB" id="F4L244"/>
<dbReference type="HOGENOM" id="CLU_044325_0_0_10"/>
<reference evidence="1 2" key="1">
    <citation type="journal article" date="2011" name="Stand. Genomic Sci.">
        <title>Complete genome sequence of Haliscomenobacter hydrossis type strain (O).</title>
        <authorList>
            <consortium name="US DOE Joint Genome Institute (JGI-PGF)"/>
            <person name="Daligault H."/>
            <person name="Lapidus A."/>
            <person name="Zeytun A."/>
            <person name="Nolan M."/>
            <person name="Lucas S."/>
            <person name="Del Rio T.G."/>
            <person name="Tice H."/>
            <person name="Cheng J.F."/>
            <person name="Tapia R."/>
            <person name="Han C."/>
            <person name="Goodwin L."/>
            <person name="Pitluck S."/>
            <person name="Liolios K."/>
            <person name="Pagani I."/>
            <person name="Ivanova N."/>
            <person name="Huntemann M."/>
            <person name="Mavromatis K."/>
            <person name="Mikhailova N."/>
            <person name="Pati A."/>
            <person name="Chen A."/>
            <person name="Palaniappan K."/>
            <person name="Land M."/>
            <person name="Hauser L."/>
            <person name="Brambilla E.M."/>
            <person name="Rohde M."/>
            <person name="Verbarg S."/>
            <person name="Goker M."/>
            <person name="Bristow J."/>
            <person name="Eisen J.A."/>
            <person name="Markowitz V."/>
            <person name="Hugenholtz P."/>
            <person name="Kyrpides N.C."/>
            <person name="Klenk H.P."/>
            <person name="Woyke T."/>
        </authorList>
    </citation>
    <scope>NUCLEOTIDE SEQUENCE [LARGE SCALE GENOMIC DNA]</scope>
    <source>
        <strain evidence="2">ATCC 27775 / DSM 1100 / LMG 10767 / O</strain>
    </source>
</reference>
<sequence>MQNSQLIHILSSLSKKETRELRKWLVSPIHNQRSDVVQLYEYLTSSNRLEDDKSLEKERIFRKLYPKEAYDDAKMRQAIHFLQESVEEYLMYVKSKDDGLTQYLGLAKIYREKKLLKLHEKTMKKIEEDFQNAPHRNEEIFERSYLIEKEKSTMFIERSRAVSTNYQEMSNSMEMTFISRKLKLACAMLSHQKIYKTNYDFGLLEGVLTYLNGQNQSQLINDPTIKLYYHLYNLFKFPDEEFHFFEIKQVLSSSEHFFDPLERKDVYLMIINYCISRMNIGFKSFVREAFEFYRKAIESRIIFEHGMLNHLAFRNIVTAGTTLKEFDWVSSFIEEYQQYLGPEYRDNFVKFALARLYFEQGDYDRAQDLLIQFDIDDILINLTAKTMLIRLYYEKDEFLALESLLDSMRAYINRKKMLAYHKMSFKELISASKRLIKIQFNDRKKIEVLQNQINNSRILPSHMKEWFMEQLKKLRR</sequence>
<name>F4L244_HALH1</name>
<dbReference type="EMBL" id="CP002691">
    <property type="protein sequence ID" value="AEE51651.1"/>
    <property type="molecule type" value="Genomic_DNA"/>
</dbReference>
<dbReference type="KEGG" id="hhy:Halhy_3799"/>
<keyword evidence="2" id="KW-1185">Reference proteome</keyword>
<protein>
    <submittedName>
        <fullName evidence="1">Uncharacterized protein</fullName>
    </submittedName>
</protein>